<evidence type="ECO:0000256" key="1">
    <source>
        <dbReference type="ARBA" id="ARBA00010928"/>
    </source>
</evidence>
<keyword evidence="2 5" id="KW-0560">Oxidoreductase</keyword>
<dbReference type="InterPro" id="IPR004104">
    <property type="entry name" value="Gfo/Idh/MocA-like_OxRdtase_C"/>
</dbReference>
<gene>
    <name evidence="5" type="ordered locus">PMM0782</name>
</gene>
<dbReference type="GO" id="GO:0016491">
    <property type="term" value="F:oxidoreductase activity"/>
    <property type="evidence" value="ECO:0007669"/>
    <property type="project" value="UniProtKB-KW"/>
</dbReference>
<dbReference type="KEGG" id="pmm:PMM0782"/>
<protein>
    <submittedName>
        <fullName evidence="5">Putative oxidoreductase</fullName>
        <ecNumber evidence="5">1.-.-.-</ecNumber>
    </submittedName>
</protein>
<dbReference type="Gene3D" id="3.30.360.10">
    <property type="entry name" value="Dihydrodipicolinate Reductase, domain 2"/>
    <property type="match status" value="1"/>
</dbReference>
<proteinExistence type="inferred from homology"/>
<dbReference type="InterPro" id="IPR000683">
    <property type="entry name" value="Gfo/Idh/MocA-like_OxRdtase_N"/>
</dbReference>
<dbReference type="eggNOG" id="COG0673">
    <property type="taxonomic scope" value="Bacteria"/>
</dbReference>
<dbReference type="InterPro" id="IPR051317">
    <property type="entry name" value="Gfo/Idh/MocA_oxidoreduct"/>
</dbReference>
<dbReference type="AlphaFoldDB" id="Q7V1S3"/>
<dbReference type="HOGENOM" id="CLU_023194_17_2_3"/>
<evidence type="ECO:0000259" key="4">
    <source>
        <dbReference type="Pfam" id="PF02894"/>
    </source>
</evidence>
<evidence type="ECO:0000313" key="5">
    <source>
        <dbReference type="EMBL" id="CAE19241.1"/>
    </source>
</evidence>
<evidence type="ECO:0000313" key="6">
    <source>
        <dbReference type="Proteomes" id="UP000001026"/>
    </source>
</evidence>
<dbReference type="PANTHER" id="PTHR43708">
    <property type="entry name" value="CONSERVED EXPRESSED OXIDOREDUCTASE (EUROFUNG)"/>
    <property type="match status" value="1"/>
</dbReference>
<dbReference type="GO" id="GO:0000166">
    <property type="term" value="F:nucleotide binding"/>
    <property type="evidence" value="ECO:0007669"/>
    <property type="project" value="InterPro"/>
</dbReference>
<reference evidence="5 6" key="1">
    <citation type="journal article" date="2003" name="Nature">
        <title>Genome divergence in two Prochlorococcus ecotypes reflects oceanic niche differentiation.</title>
        <authorList>
            <person name="Rocap G."/>
            <person name="Larimer F.W."/>
            <person name="Lamerdin J.E."/>
            <person name="Malfatti S."/>
            <person name="Chain P."/>
            <person name="Ahlgren N.A."/>
            <person name="Arellano A."/>
            <person name="Coleman M."/>
            <person name="Hauser L."/>
            <person name="Hess W.R."/>
            <person name="Johnson Z.I."/>
            <person name="Land M.L."/>
            <person name="Lindell D."/>
            <person name="Post A.F."/>
            <person name="Regala W."/>
            <person name="Shah M."/>
            <person name="Shaw S.L."/>
            <person name="Steglich C."/>
            <person name="Sullivan M.B."/>
            <person name="Ting C.S."/>
            <person name="Tolonen A."/>
            <person name="Webb E.A."/>
            <person name="Zinser E.R."/>
            <person name="Chisholm S.W."/>
        </authorList>
    </citation>
    <scope>NUCLEOTIDE SEQUENCE [LARGE SCALE GENOMIC DNA]</scope>
    <source>
        <strain evidence="6">CCMP1986 / NIES-2087 / MED4</strain>
    </source>
</reference>
<dbReference type="SUPFAM" id="SSF51735">
    <property type="entry name" value="NAD(P)-binding Rossmann-fold domains"/>
    <property type="match status" value="1"/>
</dbReference>
<dbReference type="PANTHER" id="PTHR43708:SF5">
    <property type="entry name" value="CONSERVED EXPRESSED OXIDOREDUCTASE (EUROFUNG)-RELATED"/>
    <property type="match status" value="1"/>
</dbReference>
<feature type="domain" description="Gfo/Idh/MocA-like oxidoreductase C-terminal" evidence="4">
    <location>
        <begin position="140"/>
        <end position="366"/>
    </location>
</feature>
<dbReference type="Proteomes" id="UP000001026">
    <property type="component" value="Chromosome"/>
</dbReference>
<evidence type="ECO:0000256" key="2">
    <source>
        <dbReference type="ARBA" id="ARBA00023002"/>
    </source>
</evidence>
<dbReference type="Pfam" id="PF01408">
    <property type="entry name" value="GFO_IDH_MocA"/>
    <property type="match status" value="1"/>
</dbReference>
<dbReference type="EMBL" id="BX548174">
    <property type="protein sequence ID" value="CAE19241.1"/>
    <property type="molecule type" value="Genomic_DNA"/>
</dbReference>
<sequence length="367" mass="41297">MTNINISRKLRIAIAGLGFGKKIHLEALKESDYLIPTTIYHYKKEKGPSLEKETGLNFYHDWGKLVKSKDIDGIIIATSPESRFKLAKEALENNKHLLLEKPVALTSEEIEELQRISLINNLSVCVDFEYRAVPLFLQTKKIIDENILGKIYLIKLDWLMGSRSDPKRAWNWYSLREKGGGVIGALGTHAFDMLNWFFGESIKVSGKISTSINERSLSNSSKILEVTSEDICIANLEITNYDSALIPCQVSLSSISKNGRGFSLEVYGSEGSLFLSSENQKDYVHGFNLKFSNKEDKTYNLPADPLYNFEKTWSDGRIAPVKRIHNLWAESINNQTPVIPGLSEGLTSQRVCEAIRRSSESGISIKI</sequence>
<accession>Q7V1S3</accession>
<comment type="similarity">
    <text evidence="1">Belongs to the Gfo/Idh/MocA family.</text>
</comment>
<evidence type="ECO:0000259" key="3">
    <source>
        <dbReference type="Pfam" id="PF01408"/>
    </source>
</evidence>
<feature type="domain" description="Gfo/Idh/MocA-like oxidoreductase N-terminal" evidence="3">
    <location>
        <begin position="10"/>
        <end position="116"/>
    </location>
</feature>
<dbReference type="SUPFAM" id="SSF55347">
    <property type="entry name" value="Glyceraldehyde-3-phosphate dehydrogenase-like, C-terminal domain"/>
    <property type="match status" value="1"/>
</dbReference>
<name>Q7V1S3_PROMP</name>
<dbReference type="RefSeq" id="WP_011132416.1">
    <property type="nucleotide sequence ID" value="NC_005072.1"/>
</dbReference>
<organism evidence="5 6">
    <name type="scientific">Prochlorococcus marinus subsp. pastoris (strain CCMP1986 / NIES-2087 / MED4)</name>
    <dbReference type="NCBI Taxonomy" id="59919"/>
    <lineage>
        <taxon>Bacteria</taxon>
        <taxon>Bacillati</taxon>
        <taxon>Cyanobacteriota</taxon>
        <taxon>Cyanophyceae</taxon>
        <taxon>Synechococcales</taxon>
        <taxon>Prochlorococcaceae</taxon>
        <taxon>Prochlorococcus</taxon>
    </lineage>
</organism>
<dbReference type="STRING" id="59919.PMM0782"/>
<dbReference type="InterPro" id="IPR036291">
    <property type="entry name" value="NAD(P)-bd_dom_sf"/>
</dbReference>
<dbReference type="Pfam" id="PF02894">
    <property type="entry name" value="GFO_IDH_MocA_C"/>
    <property type="match status" value="1"/>
</dbReference>
<dbReference type="EC" id="1.-.-.-" evidence="5"/>
<dbReference type="Gene3D" id="3.40.50.720">
    <property type="entry name" value="NAD(P)-binding Rossmann-like Domain"/>
    <property type="match status" value="1"/>
</dbReference>